<dbReference type="Proteomes" id="UP000016960">
    <property type="component" value="Unassembled WGS sequence"/>
</dbReference>
<dbReference type="eggNOG" id="COG0823">
    <property type="taxonomic scope" value="Bacteria"/>
</dbReference>
<organism evidence="2 3">
    <name type="scientific">Rubidibacter lacunae KORDI 51-2</name>
    <dbReference type="NCBI Taxonomy" id="582515"/>
    <lineage>
        <taxon>Bacteria</taxon>
        <taxon>Bacillati</taxon>
        <taxon>Cyanobacteriota</taxon>
        <taxon>Cyanophyceae</taxon>
        <taxon>Oscillatoriophycideae</taxon>
        <taxon>Chroococcales</taxon>
        <taxon>Aphanothecaceae</taxon>
        <taxon>Rubidibacter</taxon>
    </lineage>
</organism>
<proteinExistence type="inferred from homology"/>
<dbReference type="STRING" id="582515.KR51_00021450"/>
<dbReference type="Gene3D" id="2.120.10.30">
    <property type="entry name" value="TolB, C-terminal domain"/>
    <property type="match status" value="1"/>
</dbReference>
<reference evidence="2 3" key="1">
    <citation type="submission" date="2013-05" db="EMBL/GenBank/DDBJ databases">
        <title>Draft genome sequence of Rubidibacter lacunae KORDI 51-2.</title>
        <authorList>
            <person name="Choi D.H."/>
            <person name="Noh J.H."/>
            <person name="Kwon K.-K."/>
            <person name="Lee J.-H."/>
            <person name="Ryu J.-Y."/>
        </authorList>
    </citation>
    <scope>NUCLEOTIDE SEQUENCE [LARGE SCALE GENOMIC DNA]</scope>
    <source>
        <strain evidence="2 3">KORDI 51-2</strain>
    </source>
</reference>
<name>U5DHX0_9CHRO</name>
<gene>
    <name evidence="2" type="ORF">KR51_00021450</name>
</gene>
<sequence length="188" mass="21170">MKASPKQQRHDCVRRWLYWCAGLCSIVAISACGGPRLPEGPQAANSPFNDEHPALSGNGRYLAWVSDRDGRRQILMYDLERQRYVMLPGLDRQLALVESPSLSRTGRYLTYLVDDRGRPAVALYDRAVQTPVIIALPSRSWIRNPSISPNGRFVVYERARQGQWDIEVLDRGPDVEPDIADGTPVQVP</sequence>
<dbReference type="RefSeq" id="WP_022607201.1">
    <property type="nucleotide sequence ID" value="NZ_ASSJ01000051.1"/>
</dbReference>
<comment type="similarity">
    <text evidence="1">Belongs to the TolB family.</text>
</comment>
<dbReference type="Pfam" id="PF07676">
    <property type="entry name" value="PD40"/>
    <property type="match status" value="2"/>
</dbReference>
<dbReference type="SUPFAM" id="SSF82171">
    <property type="entry name" value="DPP6 N-terminal domain-like"/>
    <property type="match status" value="1"/>
</dbReference>
<evidence type="ECO:0000313" key="2">
    <source>
        <dbReference type="EMBL" id="ERN41256.1"/>
    </source>
</evidence>
<dbReference type="InterPro" id="IPR011042">
    <property type="entry name" value="6-blade_b-propeller_TolB-like"/>
</dbReference>
<dbReference type="EMBL" id="ASSJ01000051">
    <property type="protein sequence ID" value="ERN41256.1"/>
    <property type="molecule type" value="Genomic_DNA"/>
</dbReference>
<dbReference type="AlphaFoldDB" id="U5DHX0"/>
<comment type="caution">
    <text evidence="2">The sequence shown here is derived from an EMBL/GenBank/DDBJ whole genome shotgun (WGS) entry which is preliminary data.</text>
</comment>
<dbReference type="PANTHER" id="PTHR36842">
    <property type="entry name" value="PROTEIN TOLB HOMOLOG"/>
    <property type="match status" value="1"/>
</dbReference>
<evidence type="ECO:0000313" key="3">
    <source>
        <dbReference type="Proteomes" id="UP000016960"/>
    </source>
</evidence>
<dbReference type="PATRIC" id="fig|582515.4.peg.2417"/>
<dbReference type="InParanoid" id="U5DHX0"/>
<protein>
    <submittedName>
        <fullName evidence="2">Periplasmic component of the Tol biopolymer transport system</fullName>
    </submittedName>
</protein>
<accession>U5DHX0</accession>
<keyword evidence="3" id="KW-1185">Reference proteome</keyword>
<evidence type="ECO:0000256" key="1">
    <source>
        <dbReference type="ARBA" id="ARBA00009820"/>
    </source>
</evidence>
<dbReference type="PANTHER" id="PTHR36842:SF2">
    <property type="entry name" value="SLR0505 PROTEIN"/>
    <property type="match status" value="1"/>
</dbReference>
<dbReference type="PROSITE" id="PS51257">
    <property type="entry name" value="PROKAR_LIPOPROTEIN"/>
    <property type="match status" value="1"/>
</dbReference>
<dbReference type="OrthoDB" id="459216at2"/>
<dbReference type="InterPro" id="IPR011659">
    <property type="entry name" value="WD40"/>
</dbReference>